<reference evidence="1 2" key="1">
    <citation type="submission" date="2016-02" db="EMBL/GenBank/DDBJ databases">
        <title>Genome analysis of coral dinoflagellate symbionts highlights evolutionary adaptations to a symbiotic lifestyle.</title>
        <authorList>
            <person name="Aranda M."/>
            <person name="Li Y."/>
            <person name="Liew Y.J."/>
            <person name="Baumgarten S."/>
            <person name="Simakov O."/>
            <person name="Wilson M."/>
            <person name="Piel J."/>
            <person name="Ashoor H."/>
            <person name="Bougouffa S."/>
            <person name="Bajic V.B."/>
            <person name="Ryu T."/>
            <person name="Ravasi T."/>
            <person name="Bayer T."/>
            <person name="Micklem G."/>
            <person name="Kim H."/>
            <person name="Bhak J."/>
            <person name="Lajeunesse T.C."/>
            <person name="Voolstra C.R."/>
        </authorList>
    </citation>
    <scope>NUCLEOTIDE SEQUENCE [LARGE SCALE GENOMIC DNA]</scope>
    <source>
        <strain evidence="1 2">CCMP2467</strain>
    </source>
</reference>
<protein>
    <submittedName>
        <fullName evidence="1">Uncharacterized protein</fullName>
    </submittedName>
</protein>
<name>A0A1Q9BWM9_SYMMI</name>
<dbReference type="AlphaFoldDB" id="A0A1Q9BWM9"/>
<organism evidence="1 2">
    <name type="scientific">Symbiodinium microadriaticum</name>
    <name type="common">Dinoflagellate</name>
    <name type="synonym">Zooxanthella microadriatica</name>
    <dbReference type="NCBI Taxonomy" id="2951"/>
    <lineage>
        <taxon>Eukaryota</taxon>
        <taxon>Sar</taxon>
        <taxon>Alveolata</taxon>
        <taxon>Dinophyceae</taxon>
        <taxon>Suessiales</taxon>
        <taxon>Symbiodiniaceae</taxon>
        <taxon>Symbiodinium</taxon>
    </lineage>
</organism>
<gene>
    <name evidence="1" type="ORF">AK812_SmicGene45224</name>
</gene>
<evidence type="ECO:0000313" key="2">
    <source>
        <dbReference type="Proteomes" id="UP000186817"/>
    </source>
</evidence>
<dbReference type="Proteomes" id="UP000186817">
    <property type="component" value="Unassembled WGS sequence"/>
</dbReference>
<keyword evidence="2" id="KW-1185">Reference proteome</keyword>
<proteinExistence type="predicted"/>
<comment type="caution">
    <text evidence="1">The sequence shown here is derived from an EMBL/GenBank/DDBJ whole genome shotgun (WGS) entry which is preliminary data.</text>
</comment>
<accession>A0A1Q9BWM9</accession>
<dbReference type="EMBL" id="LSRX01002854">
    <property type="protein sequence ID" value="OLP75052.1"/>
    <property type="molecule type" value="Genomic_DNA"/>
</dbReference>
<sequence>MIARGRVYDKGSKVEGVVDHTNAYGIWVNVGAEVIGRLNIARKYTDQLSAGQYLPDVVVERAPGTAVYTR</sequence>
<evidence type="ECO:0000313" key="1">
    <source>
        <dbReference type="EMBL" id="OLP75052.1"/>
    </source>
</evidence>